<organism evidence="2 3">
    <name type="scientific">Candidatus Jettenia ecosi</name>
    <dbReference type="NCBI Taxonomy" id="2494326"/>
    <lineage>
        <taxon>Bacteria</taxon>
        <taxon>Pseudomonadati</taxon>
        <taxon>Planctomycetota</taxon>
        <taxon>Candidatus Brocadiia</taxon>
        <taxon>Candidatus Brocadiales</taxon>
        <taxon>Candidatus Brocadiaceae</taxon>
        <taxon>Candidatus Jettenia</taxon>
    </lineage>
</organism>
<evidence type="ECO:0000259" key="1">
    <source>
        <dbReference type="Pfam" id="PF12728"/>
    </source>
</evidence>
<reference evidence="2 3" key="1">
    <citation type="submission" date="2019-04" db="EMBL/GenBank/DDBJ databases">
        <title>Genome of a novel bacterium Candidatus Jettenia ecosi reconstructed from metagenome of an anammox bioreactor.</title>
        <authorList>
            <person name="Mardanov A.V."/>
            <person name="Beletsky A.V."/>
            <person name="Ravin N.V."/>
            <person name="Botchkova E.A."/>
            <person name="Litti Y.V."/>
            <person name="Nozhevnikova A.N."/>
        </authorList>
    </citation>
    <scope>NUCLEOTIDE SEQUENCE [LARGE SCALE GENOMIC DNA]</scope>
    <source>
        <strain evidence="2">J2</strain>
    </source>
</reference>
<feature type="domain" description="Helix-turn-helix" evidence="1">
    <location>
        <begin position="8"/>
        <end position="54"/>
    </location>
</feature>
<dbReference type="Pfam" id="PF12728">
    <property type="entry name" value="HTH_17"/>
    <property type="match status" value="1"/>
</dbReference>
<dbReference type="EMBL" id="SULG01000090">
    <property type="protein sequence ID" value="TLD40611.1"/>
    <property type="molecule type" value="Genomic_DNA"/>
</dbReference>
<dbReference type="InterPro" id="IPR010093">
    <property type="entry name" value="SinI_DNA-bd"/>
</dbReference>
<evidence type="ECO:0000313" key="2">
    <source>
        <dbReference type="EMBL" id="TLD40611.1"/>
    </source>
</evidence>
<gene>
    <name evidence="2" type="ORF">JETT_3109</name>
</gene>
<protein>
    <recommendedName>
        <fullName evidence="1">Helix-turn-helix domain-containing protein</fullName>
    </recommendedName>
</protein>
<dbReference type="SUPFAM" id="SSF46955">
    <property type="entry name" value="Putative DNA-binding domain"/>
    <property type="match status" value="1"/>
</dbReference>
<dbReference type="AlphaFoldDB" id="A0A533QD83"/>
<accession>A0A533QD83</accession>
<dbReference type="InterPro" id="IPR041657">
    <property type="entry name" value="HTH_17"/>
</dbReference>
<dbReference type="InterPro" id="IPR009061">
    <property type="entry name" value="DNA-bd_dom_put_sf"/>
</dbReference>
<dbReference type="GO" id="GO:0003677">
    <property type="term" value="F:DNA binding"/>
    <property type="evidence" value="ECO:0007669"/>
    <property type="project" value="InterPro"/>
</dbReference>
<evidence type="ECO:0000313" key="3">
    <source>
        <dbReference type="Proteomes" id="UP000319783"/>
    </source>
</evidence>
<dbReference type="NCBIfam" id="TIGR01764">
    <property type="entry name" value="excise"/>
    <property type="match status" value="1"/>
</dbReference>
<dbReference type="Proteomes" id="UP000319783">
    <property type="component" value="Unassembled WGS sequence"/>
</dbReference>
<comment type="caution">
    <text evidence="2">The sequence shown here is derived from an EMBL/GenBank/DDBJ whole genome shotgun (WGS) entry which is preliminary data.</text>
</comment>
<sequence length="79" mass="9345">MEKRYANIKEVSIYTSLPVKTLYDWASQGKIPSIKFGRRVLFDLQDIDQIMTTQKRDTQRYEKTVNKIVGDIRENNYNA</sequence>
<name>A0A533QD83_9BACT</name>
<proteinExistence type="predicted"/>